<evidence type="ECO:0000256" key="1">
    <source>
        <dbReference type="ARBA" id="ARBA00004477"/>
    </source>
</evidence>
<keyword evidence="2" id="KW-0812">Transmembrane</keyword>
<dbReference type="InterPro" id="IPR003388">
    <property type="entry name" value="Reticulon"/>
</dbReference>
<evidence type="ECO:0000259" key="6">
    <source>
        <dbReference type="Pfam" id="PF02453"/>
    </source>
</evidence>
<gene>
    <name evidence="7" type="ORF">ANE_LOCUS15298</name>
</gene>
<keyword evidence="3" id="KW-0256">Endoplasmic reticulum</keyword>
<dbReference type="OrthoDB" id="999263at2759"/>
<evidence type="ECO:0000313" key="7">
    <source>
        <dbReference type="EMBL" id="VVB04854.1"/>
    </source>
</evidence>
<evidence type="ECO:0000256" key="4">
    <source>
        <dbReference type="ARBA" id="ARBA00022989"/>
    </source>
</evidence>
<reference evidence="7" key="1">
    <citation type="submission" date="2019-07" db="EMBL/GenBank/DDBJ databases">
        <authorList>
            <person name="Dittberner H."/>
        </authorList>
    </citation>
    <scope>NUCLEOTIDE SEQUENCE [LARGE SCALE GENOMIC DNA]</scope>
</reference>
<dbReference type="GO" id="GO:0005789">
    <property type="term" value="C:endoplasmic reticulum membrane"/>
    <property type="evidence" value="ECO:0007669"/>
    <property type="project" value="UniProtKB-SubCell"/>
</dbReference>
<evidence type="ECO:0000256" key="2">
    <source>
        <dbReference type="ARBA" id="ARBA00022692"/>
    </source>
</evidence>
<evidence type="ECO:0000256" key="3">
    <source>
        <dbReference type="ARBA" id="ARBA00022824"/>
    </source>
</evidence>
<accession>A0A565BTW3</accession>
<dbReference type="AlphaFoldDB" id="A0A565BTW3"/>
<dbReference type="Proteomes" id="UP000489600">
    <property type="component" value="Unassembled WGS sequence"/>
</dbReference>
<dbReference type="PANTHER" id="PTHR10994:SF193">
    <property type="entry name" value="RETICULON-LIKE PROTEIN"/>
    <property type="match status" value="1"/>
</dbReference>
<evidence type="ECO:0000256" key="5">
    <source>
        <dbReference type="ARBA" id="ARBA00023136"/>
    </source>
</evidence>
<sequence length="67" mass="7556">MCSVDLSPLLKLGIVSRTPPHIPEVNIPEEIVLQLASGLRVEINRGFTVLRDIASGRDLNKFLWWKC</sequence>
<evidence type="ECO:0000313" key="8">
    <source>
        <dbReference type="Proteomes" id="UP000489600"/>
    </source>
</evidence>
<keyword evidence="4" id="KW-1133">Transmembrane helix</keyword>
<dbReference type="InterPro" id="IPR045064">
    <property type="entry name" value="Reticulon-like"/>
</dbReference>
<dbReference type="GO" id="GO:0009617">
    <property type="term" value="P:response to bacterium"/>
    <property type="evidence" value="ECO:0007669"/>
    <property type="project" value="InterPro"/>
</dbReference>
<feature type="domain" description="Reticulon" evidence="6">
    <location>
        <begin position="13"/>
        <end position="63"/>
    </location>
</feature>
<dbReference type="Pfam" id="PF02453">
    <property type="entry name" value="Reticulon"/>
    <property type="match status" value="1"/>
</dbReference>
<name>A0A565BTW3_9BRAS</name>
<comment type="caution">
    <text evidence="7">The sequence shown here is derived from an EMBL/GenBank/DDBJ whole genome shotgun (WGS) entry which is preliminary data.</text>
</comment>
<protein>
    <recommendedName>
        <fullName evidence="6">Reticulon domain-containing protein</fullName>
    </recommendedName>
</protein>
<dbReference type="EMBL" id="CABITT030000005">
    <property type="protein sequence ID" value="VVB04854.1"/>
    <property type="molecule type" value="Genomic_DNA"/>
</dbReference>
<comment type="subcellular location">
    <subcellularLocation>
        <location evidence="1">Endoplasmic reticulum membrane</location>
        <topology evidence="1">Multi-pass membrane protein</topology>
    </subcellularLocation>
</comment>
<organism evidence="7 8">
    <name type="scientific">Arabis nemorensis</name>
    <dbReference type="NCBI Taxonomy" id="586526"/>
    <lineage>
        <taxon>Eukaryota</taxon>
        <taxon>Viridiplantae</taxon>
        <taxon>Streptophyta</taxon>
        <taxon>Embryophyta</taxon>
        <taxon>Tracheophyta</taxon>
        <taxon>Spermatophyta</taxon>
        <taxon>Magnoliopsida</taxon>
        <taxon>eudicotyledons</taxon>
        <taxon>Gunneridae</taxon>
        <taxon>Pentapetalae</taxon>
        <taxon>rosids</taxon>
        <taxon>malvids</taxon>
        <taxon>Brassicales</taxon>
        <taxon>Brassicaceae</taxon>
        <taxon>Arabideae</taxon>
        <taxon>Arabis</taxon>
    </lineage>
</organism>
<dbReference type="PANTHER" id="PTHR10994">
    <property type="entry name" value="RETICULON"/>
    <property type="match status" value="1"/>
</dbReference>
<keyword evidence="5" id="KW-0472">Membrane</keyword>
<keyword evidence="8" id="KW-1185">Reference proteome</keyword>
<proteinExistence type="predicted"/>